<dbReference type="EMBL" id="JAUUUU010000002">
    <property type="protein sequence ID" value="MDP1520260.1"/>
    <property type="molecule type" value="Genomic_DNA"/>
</dbReference>
<dbReference type="Proteomes" id="UP001178354">
    <property type="component" value="Unassembled WGS sequence"/>
</dbReference>
<comment type="caution">
    <text evidence="1">The sequence shown here is derived from an EMBL/GenBank/DDBJ whole genome shotgun (WGS) entry which is preliminary data.</text>
</comment>
<dbReference type="SUPFAM" id="SSF48403">
    <property type="entry name" value="Ankyrin repeat"/>
    <property type="match status" value="1"/>
</dbReference>
<dbReference type="InterPro" id="IPR002110">
    <property type="entry name" value="Ankyrin_rpt"/>
</dbReference>
<reference evidence="1" key="2">
    <citation type="submission" date="2023-08" db="EMBL/GenBank/DDBJ databases">
        <authorList>
            <person name="Luo J."/>
        </authorList>
    </citation>
    <scope>NUCLEOTIDE SEQUENCE</scope>
    <source>
        <strain evidence="1">DSM 25064</strain>
    </source>
</reference>
<evidence type="ECO:0000313" key="1">
    <source>
        <dbReference type="EMBL" id="MDP1520260.1"/>
    </source>
</evidence>
<proteinExistence type="predicted"/>
<protein>
    <submittedName>
        <fullName evidence="1">PA4642 family protein</fullName>
    </submittedName>
</protein>
<organism evidence="1 2">
    <name type="scientific">Porticoccus litoralis</name>
    <dbReference type="NCBI Taxonomy" id="434086"/>
    <lineage>
        <taxon>Bacteria</taxon>
        <taxon>Pseudomonadati</taxon>
        <taxon>Pseudomonadota</taxon>
        <taxon>Gammaproteobacteria</taxon>
        <taxon>Cellvibrionales</taxon>
        <taxon>Porticoccaceae</taxon>
        <taxon>Porticoccus</taxon>
    </lineage>
</organism>
<dbReference type="InterPro" id="IPR036770">
    <property type="entry name" value="Ankyrin_rpt-contain_sf"/>
</dbReference>
<gene>
    <name evidence="1" type="ORF">Q8A57_04690</name>
</gene>
<reference evidence="1" key="1">
    <citation type="journal article" date="2010" name="Int. J. Syst. Evol. Microbiol.">
        <title>Porticoccus litoralis gen. nov., sp. nov., a gammaproteobacterium isolated from the Yellow Sea.</title>
        <authorList>
            <person name="Oh H.M."/>
            <person name="Kim H."/>
            <person name="Kim K.M."/>
            <person name="Min G.S."/>
            <person name="Cho J.C."/>
        </authorList>
    </citation>
    <scope>NUCLEOTIDE SEQUENCE</scope>
    <source>
        <strain evidence="1">DSM 25064</strain>
    </source>
</reference>
<dbReference type="Gene3D" id="1.25.40.20">
    <property type="entry name" value="Ankyrin repeat-containing domain"/>
    <property type="match status" value="1"/>
</dbReference>
<dbReference type="RefSeq" id="WP_305169826.1">
    <property type="nucleotide sequence ID" value="NZ_JAUUUU010000002.1"/>
</dbReference>
<evidence type="ECO:0000313" key="2">
    <source>
        <dbReference type="Proteomes" id="UP001178354"/>
    </source>
</evidence>
<keyword evidence="2" id="KW-1185">Reference proteome</keyword>
<dbReference type="AlphaFoldDB" id="A0AAW8B0Z2"/>
<dbReference type="InterPro" id="IPR047742">
    <property type="entry name" value="PA4642-like"/>
</dbReference>
<sequence length="98" mass="11029">MALKKDKQKVLGEVFDDERIKTFLDFEAPEGVNPDFHLLEKAYRGMKAENFETFVKFFLEAGHDINATNSDGKTLLAIASQHRHAEDYVAALKSNGAQ</sequence>
<accession>A0AAW8B0Z2</accession>
<name>A0AAW8B0Z2_9GAMM</name>
<dbReference type="Pfam" id="PF13637">
    <property type="entry name" value="Ank_4"/>
    <property type="match status" value="1"/>
</dbReference>
<dbReference type="NCBIfam" id="NF038106">
    <property type="entry name" value="gamma_NF038106"/>
    <property type="match status" value="1"/>
</dbReference>